<evidence type="ECO:0000259" key="4">
    <source>
        <dbReference type="SMART" id="SM00116"/>
    </source>
</evidence>
<sequence length="344" mass="34644">MRGYVEAAAVIEELLQGLPELTWPPSAADLEVAGARLCALPLASLLRTPSASAASTTPPGACAQAGCAWPSVDLKASLLDVVGAFVHSHSQHLLVLGPGREVVSVVSQSDIVRFLAANLASSGDLANSTLAVLGLAGRALAGNGRRTTAERHSGLARASSPRTDAAQCPTVLGGGGGPCAGRDHSHSHSGGGRAVGWKLVTVPESSSALDALRVMHAKGVSGVAVVGRQGDLVGHFGASDVRCLSAGVFHQLLAPVREFLLQVPRPPRCSGGGGGGAALEQAASAASAPLAGRVLCAQPTSTLGMLVTALVRQRVHRVYITDTDCAPVGVVTCTDVLDALGGRA</sequence>
<keyword evidence="2" id="KW-0129">CBS domain</keyword>
<dbReference type="AlphaFoldDB" id="A0A0D2NNN0"/>
<dbReference type="Pfam" id="PF00571">
    <property type="entry name" value="CBS"/>
    <property type="match status" value="2"/>
</dbReference>
<evidence type="ECO:0000313" key="6">
    <source>
        <dbReference type="Proteomes" id="UP000054498"/>
    </source>
</evidence>
<accession>A0A0D2NNN0</accession>
<feature type="domain" description="CBS" evidence="4">
    <location>
        <begin position="293"/>
        <end position="341"/>
    </location>
</feature>
<organism evidence="5 6">
    <name type="scientific">Monoraphidium neglectum</name>
    <dbReference type="NCBI Taxonomy" id="145388"/>
    <lineage>
        <taxon>Eukaryota</taxon>
        <taxon>Viridiplantae</taxon>
        <taxon>Chlorophyta</taxon>
        <taxon>core chlorophytes</taxon>
        <taxon>Chlorophyceae</taxon>
        <taxon>CS clade</taxon>
        <taxon>Sphaeropleales</taxon>
        <taxon>Selenastraceae</taxon>
        <taxon>Monoraphidium</taxon>
    </lineage>
</organism>
<dbReference type="EMBL" id="KK100417">
    <property type="protein sequence ID" value="KIZ06081.1"/>
    <property type="molecule type" value="Genomic_DNA"/>
</dbReference>
<dbReference type="InterPro" id="IPR046342">
    <property type="entry name" value="CBS_dom_sf"/>
</dbReference>
<reference evidence="5 6" key="1">
    <citation type="journal article" date="2013" name="BMC Genomics">
        <title>Reconstruction of the lipid metabolism for the microalga Monoraphidium neglectum from its genome sequence reveals characteristics suitable for biofuel production.</title>
        <authorList>
            <person name="Bogen C."/>
            <person name="Al-Dilaimi A."/>
            <person name="Albersmeier A."/>
            <person name="Wichmann J."/>
            <person name="Grundmann M."/>
            <person name="Rupp O."/>
            <person name="Lauersen K.J."/>
            <person name="Blifernez-Klassen O."/>
            <person name="Kalinowski J."/>
            <person name="Goesmann A."/>
            <person name="Mussgnug J.H."/>
            <person name="Kruse O."/>
        </authorList>
    </citation>
    <scope>NUCLEOTIDE SEQUENCE [LARGE SCALE GENOMIC DNA]</scope>
    <source>
        <strain evidence="5 6">SAG 48.87</strain>
    </source>
</reference>
<dbReference type="SMART" id="SM00116">
    <property type="entry name" value="CBS"/>
    <property type="match status" value="3"/>
</dbReference>
<dbReference type="STRING" id="145388.A0A0D2NNN0"/>
<dbReference type="SUPFAM" id="SSF54631">
    <property type="entry name" value="CBS-domain pair"/>
    <property type="match status" value="2"/>
</dbReference>
<dbReference type="RefSeq" id="XP_013905100.1">
    <property type="nucleotide sequence ID" value="XM_014049646.1"/>
</dbReference>
<feature type="region of interest" description="Disordered" evidence="3">
    <location>
        <begin position="144"/>
        <end position="171"/>
    </location>
</feature>
<keyword evidence="6" id="KW-1185">Reference proteome</keyword>
<protein>
    <recommendedName>
        <fullName evidence="4">CBS domain-containing protein</fullName>
    </recommendedName>
</protein>
<dbReference type="Proteomes" id="UP000054498">
    <property type="component" value="Unassembled WGS sequence"/>
</dbReference>
<evidence type="ECO:0000256" key="3">
    <source>
        <dbReference type="SAM" id="MobiDB-lite"/>
    </source>
</evidence>
<dbReference type="Gene3D" id="3.10.580.10">
    <property type="entry name" value="CBS-domain"/>
    <property type="match status" value="2"/>
</dbReference>
<dbReference type="InterPro" id="IPR050511">
    <property type="entry name" value="AMPK_gamma/SDS23_families"/>
</dbReference>
<name>A0A0D2NNN0_9CHLO</name>
<gene>
    <name evidence="5" type="ORF">MNEG_1874</name>
</gene>
<dbReference type="KEGG" id="mng:MNEG_1874"/>
<evidence type="ECO:0000256" key="1">
    <source>
        <dbReference type="ARBA" id="ARBA00022737"/>
    </source>
</evidence>
<dbReference type="CDD" id="cd02205">
    <property type="entry name" value="CBS_pair_SF"/>
    <property type="match status" value="1"/>
</dbReference>
<keyword evidence="1" id="KW-0677">Repeat</keyword>
<dbReference type="PANTHER" id="PTHR13780:SF128">
    <property type="entry name" value="CBS DOMAIN-CONTAINING PROTEIN"/>
    <property type="match status" value="1"/>
</dbReference>
<dbReference type="InterPro" id="IPR000644">
    <property type="entry name" value="CBS_dom"/>
</dbReference>
<evidence type="ECO:0000256" key="2">
    <source>
        <dbReference type="ARBA" id="ARBA00023122"/>
    </source>
</evidence>
<feature type="domain" description="CBS" evidence="4">
    <location>
        <begin position="68"/>
        <end position="116"/>
    </location>
</feature>
<dbReference type="OrthoDB" id="449052at2759"/>
<evidence type="ECO:0000313" key="5">
    <source>
        <dbReference type="EMBL" id="KIZ06081.1"/>
    </source>
</evidence>
<dbReference type="PANTHER" id="PTHR13780">
    <property type="entry name" value="AMP-ACTIVATED PROTEIN KINASE, GAMMA REGULATORY SUBUNIT"/>
    <property type="match status" value="1"/>
</dbReference>
<proteinExistence type="predicted"/>
<dbReference type="GeneID" id="25734752"/>
<feature type="domain" description="CBS" evidence="4">
    <location>
        <begin position="198"/>
        <end position="246"/>
    </location>
</feature>